<dbReference type="Proteomes" id="UP000824540">
    <property type="component" value="Unassembled WGS sequence"/>
</dbReference>
<evidence type="ECO:0000313" key="2">
    <source>
        <dbReference type="EMBL" id="KAG9352481.1"/>
    </source>
</evidence>
<feature type="compositionally biased region" description="Basic and acidic residues" evidence="1">
    <location>
        <begin position="1"/>
        <end position="11"/>
    </location>
</feature>
<organism evidence="2 3">
    <name type="scientific">Albula glossodonta</name>
    <name type="common">roundjaw bonefish</name>
    <dbReference type="NCBI Taxonomy" id="121402"/>
    <lineage>
        <taxon>Eukaryota</taxon>
        <taxon>Metazoa</taxon>
        <taxon>Chordata</taxon>
        <taxon>Craniata</taxon>
        <taxon>Vertebrata</taxon>
        <taxon>Euteleostomi</taxon>
        <taxon>Actinopterygii</taxon>
        <taxon>Neopterygii</taxon>
        <taxon>Teleostei</taxon>
        <taxon>Albuliformes</taxon>
        <taxon>Albulidae</taxon>
        <taxon>Albula</taxon>
    </lineage>
</organism>
<dbReference type="AlphaFoldDB" id="A0A8T2PLT9"/>
<accession>A0A8T2PLT9</accession>
<protein>
    <submittedName>
        <fullName evidence="2">Uncharacterized protein</fullName>
    </submittedName>
</protein>
<comment type="caution">
    <text evidence="2">The sequence shown here is derived from an EMBL/GenBank/DDBJ whole genome shotgun (WGS) entry which is preliminary data.</text>
</comment>
<evidence type="ECO:0000313" key="3">
    <source>
        <dbReference type="Proteomes" id="UP000824540"/>
    </source>
</evidence>
<name>A0A8T2PLT9_9TELE</name>
<evidence type="ECO:0000256" key="1">
    <source>
        <dbReference type="SAM" id="MobiDB-lite"/>
    </source>
</evidence>
<dbReference type="EMBL" id="JAFBMS010000005">
    <property type="protein sequence ID" value="KAG9352481.1"/>
    <property type="molecule type" value="Genomic_DNA"/>
</dbReference>
<gene>
    <name evidence="2" type="ORF">JZ751_020895</name>
</gene>
<proteinExistence type="predicted"/>
<keyword evidence="3" id="KW-1185">Reference proteome</keyword>
<feature type="region of interest" description="Disordered" evidence="1">
    <location>
        <begin position="95"/>
        <end position="119"/>
    </location>
</feature>
<sequence>MDVRSQCRDCQGRSTGGPHSLVPSRPLRAACLQLTGCWRCRLCAHDAHGPQLGVCGVPGSVPDSCVHRLWLEQAKFQVRLAHSPQQADVEQMWAGRRAGTQPEQLGEIKNNSIPGDGAN</sequence>
<feature type="region of interest" description="Disordered" evidence="1">
    <location>
        <begin position="1"/>
        <end position="21"/>
    </location>
</feature>
<reference evidence="2" key="1">
    <citation type="thesis" date="2021" institute="BYU ScholarsArchive" country="Provo, UT, USA">
        <title>Applications of and Algorithms for Genome Assembly and Genomic Analyses with an Emphasis on Marine Teleosts.</title>
        <authorList>
            <person name="Pickett B.D."/>
        </authorList>
    </citation>
    <scope>NUCLEOTIDE SEQUENCE</scope>
    <source>
        <strain evidence="2">HI-2016</strain>
    </source>
</reference>